<keyword evidence="1" id="KW-0378">Hydrolase</keyword>
<evidence type="ECO:0000313" key="2">
    <source>
        <dbReference type="Proteomes" id="UP001187066"/>
    </source>
</evidence>
<name>A0ABU4E8L2_9ENTR</name>
<organism evidence="1 2">
    <name type="scientific">Atlantibacter subterraneus</name>
    <dbReference type="NCBI Taxonomy" id="255519"/>
    <lineage>
        <taxon>Bacteria</taxon>
        <taxon>Pseudomonadati</taxon>
        <taxon>Pseudomonadota</taxon>
        <taxon>Gammaproteobacteria</taxon>
        <taxon>Enterobacterales</taxon>
        <taxon>Enterobacteriaceae</taxon>
        <taxon>Atlantibacter</taxon>
    </lineage>
</organism>
<dbReference type="InterPro" id="IPR023346">
    <property type="entry name" value="Lysozyme-like_dom_sf"/>
</dbReference>
<accession>A0ABU4E8L2</accession>
<dbReference type="CDD" id="cd00736">
    <property type="entry name" value="lambda_lys-like"/>
    <property type="match status" value="1"/>
</dbReference>
<dbReference type="EMBL" id="JAWLOF010000028">
    <property type="protein sequence ID" value="MDV7025460.1"/>
    <property type="molecule type" value="Genomic_DNA"/>
</dbReference>
<dbReference type="HAMAP" id="MF_04109">
    <property type="entry name" value="ENDOLYSIN_LAMBDA"/>
    <property type="match status" value="1"/>
</dbReference>
<comment type="caution">
    <text evidence="1">The sequence shown here is derived from an EMBL/GenBank/DDBJ whole genome shotgun (WGS) entry which is preliminary data.</text>
</comment>
<dbReference type="InterPro" id="IPR034691">
    <property type="entry name" value="Endolysin_lambda_type"/>
</dbReference>
<proteinExistence type="inferred from homology"/>
<keyword evidence="2" id="KW-1185">Reference proteome</keyword>
<dbReference type="GO" id="GO:0016787">
    <property type="term" value="F:hydrolase activity"/>
    <property type="evidence" value="ECO:0007669"/>
    <property type="project" value="UniProtKB-KW"/>
</dbReference>
<dbReference type="Proteomes" id="UP001187066">
    <property type="component" value="Unassembled WGS sequence"/>
</dbReference>
<sequence>MQPVNPQRKAFLDMLAWSEIGEKLLKASDNGYNVIVGGTLFTSYADHPRKLVDLPRLKIKSTAAGRYQLLSRYWDAYRKQLGLKDFSPASQDAVALQQIKERRALELIDSGNIRQAIDRCSNIWASLPGAGYGQYEHKVEDLLEKFREAGGFVVGSKP</sequence>
<reference evidence="1 2" key="1">
    <citation type="submission" date="2023-10" db="EMBL/GenBank/DDBJ databases">
        <authorList>
            <person name="Dale J."/>
        </authorList>
    </citation>
    <scope>NUCLEOTIDE SEQUENCE [LARGE SCALE GENOMIC DNA]</scope>
    <source>
        <strain evidence="1 2">2023EL-00970</strain>
    </source>
</reference>
<dbReference type="SUPFAM" id="SSF53955">
    <property type="entry name" value="Lysozyme-like"/>
    <property type="match status" value="1"/>
</dbReference>
<evidence type="ECO:0000313" key="1">
    <source>
        <dbReference type="EMBL" id="MDV7025460.1"/>
    </source>
</evidence>
<protein>
    <submittedName>
        <fullName evidence="1">Glycoside hydrolase family 104 protein</fullName>
    </submittedName>
</protein>
<dbReference type="RefSeq" id="WP_317679561.1">
    <property type="nucleotide sequence ID" value="NZ_JAWLOF010000028.1"/>
</dbReference>
<gene>
    <name evidence="1" type="ORF">R4P48_22685</name>
</gene>
<dbReference type="Gene3D" id="1.10.530.10">
    <property type="match status" value="1"/>
</dbReference>